<dbReference type="SUPFAM" id="SSF55298">
    <property type="entry name" value="YjgF-like"/>
    <property type="match status" value="1"/>
</dbReference>
<reference evidence="2 3" key="1">
    <citation type="submission" date="2024-04" db="EMBL/GenBank/DDBJ databases">
        <title>whole genome sequencing of Lutimonas vermicola strain IMCC1616.</title>
        <authorList>
            <person name="Bae S.S."/>
        </authorList>
    </citation>
    <scope>NUCLEOTIDE SEQUENCE [LARGE SCALE GENOMIC DNA]</scope>
    <source>
        <strain evidence="2 3">IMCC1616</strain>
    </source>
</reference>
<gene>
    <name evidence="2" type="ORF">AABB81_07045</name>
</gene>
<organism evidence="2 3">
    <name type="scientific">Lutimonas vermicola</name>
    <dbReference type="NCBI Taxonomy" id="414288"/>
    <lineage>
        <taxon>Bacteria</taxon>
        <taxon>Pseudomonadati</taxon>
        <taxon>Bacteroidota</taxon>
        <taxon>Flavobacteriia</taxon>
        <taxon>Flavobacteriales</taxon>
        <taxon>Flavobacteriaceae</taxon>
        <taxon>Lutimonas</taxon>
    </lineage>
</organism>
<dbReference type="PANTHER" id="PTHR11803">
    <property type="entry name" value="2-IMINOBUTANOATE/2-IMINOPROPANOATE DEAMINASE RIDA"/>
    <property type="match status" value="1"/>
</dbReference>
<evidence type="ECO:0000256" key="1">
    <source>
        <dbReference type="ARBA" id="ARBA00010552"/>
    </source>
</evidence>
<evidence type="ECO:0000313" key="3">
    <source>
        <dbReference type="Proteomes" id="UP001474120"/>
    </source>
</evidence>
<comment type="caution">
    <text evidence="2">The sequence shown here is derived from an EMBL/GenBank/DDBJ whole genome shotgun (WGS) entry which is preliminary data.</text>
</comment>
<dbReference type="Pfam" id="PF01042">
    <property type="entry name" value="Ribonuc_L-PSP"/>
    <property type="match status" value="1"/>
</dbReference>
<dbReference type="RefSeq" id="WP_342159519.1">
    <property type="nucleotide sequence ID" value="NZ_JBCDNA010000001.1"/>
</dbReference>
<accession>A0ABU9KZL6</accession>
<dbReference type="Proteomes" id="UP001474120">
    <property type="component" value="Unassembled WGS sequence"/>
</dbReference>
<dbReference type="EMBL" id="JBCDNA010000001">
    <property type="protein sequence ID" value="MEL4455647.1"/>
    <property type="molecule type" value="Genomic_DNA"/>
</dbReference>
<evidence type="ECO:0000313" key="2">
    <source>
        <dbReference type="EMBL" id="MEL4455647.1"/>
    </source>
</evidence>
<comment type="similarity">
    <text evidence="1">Belongs to the RutC family.</text>
</comment>
<keyword evidence="3" id="KW-1185">Reference proteome</keyword>
<name>A0ABU9KZL6_9FLAO</name>
<protein>
    <submittedName>
        <fullName evidence="2">Rid family hydrolase</fullName>
    </submittedName>
</protein>
<proteinExistence type="inferred from homology"/>
<dbReference type="InterPro" id="IPR035959">
    <property type="entry name" value="RutC-like_sf"/>
</dbReference>
<dbReference type="Gene3D" id="3.30.1330.40">
    <property type="entry name" value="RutC-like"/>
    <property type="match status" value="1"/>
</dbReference>
<keyword evidence="2" id="KW-0378">Hydrolase</keyword>
<sequence length="197" mass="22847">MGNTTDIQERKLLIDLNKLTDGEKIEMRKLGILSDANHITESIYPPIHKERPPIEKHVVHAPHTINEAYDYQKPSSFSRALRLDFGDYKVLLISGTASVNEEGKPEHIGDFKAQLWRTYVNVTNLLEAEGMTWHDVVRTSNYLRDIERDYEEFNKIRTSFYQWLNLDPLPASTGIQARLCWETLLVEIEVYAVCKKN</sequence>
<dbReference type="PANTHER" id="PTHR11803:SF58">
    <property type="entry name" value="PROTEIN HMF1-RELATED"/>
    <property type="match status" value="1"/>
</dbReference>
<dbReference type="GO" id="GO:0016787">
    <property type="term" value="F:hydrolase activity"/>
    <property type="evidence" value="ECO:0007669"/>
    <property type="project" value="UniProtKB-KW"/>
</dbReference>
<dbReference type="InterPro" id="IPR006175">
    <property type="entry name" value="YjgF/YER057c/UK114"/>
</dbReference>